<keyword evidence="5" id="KW-0539">Nucleus</keyword>
<dbReference type="InterPro" id="IPR044210">
    <property type="entry name" value="Tfc3-like"/>
</dbReference>
<accession>A0ABR1FDD3</accession>
<evidence type="ECO:0000256" key="6">
    <source>
        <dbReference type="SAM" id="MobiDB-lite"/>
    </source>
</evidence>
<keyword evidence="4" id="KW-0804">Transcription</keyword>
<dbReference type="Pfam" id="PF04182">
    <property type="entry name" value="B-block_TFIIIC"/>
    <property type="match status" value="1"/>
</dbReference>
<feature type="compositionally biased region" description="Low complexity" evidence="6">
    <location>
        <begin position="618"/>
        <end position="631"/>
    </location>
</feature>
<evidence type="ECO:0000313" key="10">
    <source>
        <dbReference type="EMBL" id="KAK7207859.1"/>
    </source>
</evidence>
<evidence type="ECO:0000256" key="4">
    <source>
        <dbReference type="ARBA" id="ARBA00023163"/>
    </source>
</evidence>
<evidence type="ECO:0000313" key="11">
    <source>
        <dbReference type="Proteomes" id="UP001498771"/>
    </source>
</evidence>
<sequence>MSTADEIVSYVIEQVALDGIEGSAIERLWEFAREKVDPLDDALKSTIWRWLQSRADELSVGVKSEDEDGETTYLDPASEDLSELPTLLEKYGTRLCVRVSEDLLWRTLTGASKEDGIIGLHPFILLCAITRKREAGLTNIEAAKITKQDPRSLFSRIASLVNLGLVKKIPMVLSSKAGGRTAMLINTRFYREGTEVQDFGGLPDLRKAIDTAEVKREIMEKLKAAKNGIRQRTDLRIELKLSSGAPTRRLFDGCILVLENHGYIRRVTVVRAFGDSNRKYFCIQLIKDYDAEIKEEPVDTSTIDRNDDDMDDVSDSEAQENSVVERFEVSEGDNIEEAQGNATDYPTFGRHFPLENQIYDAAVESGSAGKPIMEITREITGDHFRRPLTAVLDRCSTQAGDQVSKSGQPRGIGHYGLVRATDNSARISFFRYFTMASYYKFVGQNPDLLWGQFPAIETSSVYRSREQLLKLSYSAKRYQRPIFVENGAIAADRSAKKKRQEGDTIKSERKLGRPRKLPVTDGAPSSVAQNHTVDSTQEHAGAVEASSSSAQSNPLAEQPVKRKRGRPRKDSQLTPSLPSTPVVSREAVTVETPTAEGASTGVTIPENAGKNVDQSPSVTAPAAEATPAAVANTPRPADKDAKKLRRKPVEDSPSIAVVKTSIGAAARQNYIMQLINENGGAIIGGNALTRKLRDSRDDFSQGTLDRKTVTRDENALVEKQLIRRFLVSVVDSRGMNDNITILALPHLDLDSPEVQKMKEQATERIESRFKYKPGDRTVISDDFSFYQVTPVNALKAQNAVQRRAEKALATAKLNAAQKKAASERLKKRMRQRQAEGGIGTGSLAVGEDGEPSTVMPRARRGRPKRPIAVPILPGDSTDAILPKSAPRKVQQPRVLSDLAAHPLAIAAKPSESGGTPKSRQKRQLGDELAEHALKRAGKRVRRSGSGDEAKRITRNSRLANRLNETQLDEIFRTIIVIRSLYGGSMRSIHWDKVTHALREEYSVEICAAVWSKRRKEFGSAARVNKIADRWERVFCDAYEADKFPGLDFENVDVPMLVKYWRENDIEVVDDDESVSAFTDLKKTNVGQEFVFVREEERHSWLDDMYTFVSSVRTEDALVNAAFSCPCDDGDDGAGESISESSELASPLADDVRHLIKSIISTDEAKYNPAVGKAMLESYGAELCAKVVGEMEKERSITYAARELDRRLPGRNFMFAERFQSMARLRPDENLLAKACAFHRQIESVFAESKGMMMSRLAPNGSMVCILELISREQVELVRVNVNAGTLIEGYTSRNIDREKLDCDIVLRSSSAAAVSELPRVAAAIPVPVDSEGKVRPGSRTWVDVNGEIKGDVFLRFVNVILMAIALHPGVPERELRRRYHCILTGAEVLDIVRWVVEKKLVEHDAARGDGYWVSEGWYHSGADGGEDVVV</sequence>
<dbReference type="SMART" id="SM00384">
    <property type="entry name" value="AT_hook"/>
    <property type="match status" value="2"/>
</dbReference>
<dbReference type="Proteomes" id="UP001498771">
    <property type="component" value="Unassembled WGS sequence"/>
</dbReference>
<feature type="compositionally biased region" description="Acidic residues" evidence="6">
    <location>
        <begin position="306"/>
        <end position="318"/>
    </location>
</feature>
<feature type="region of interest" description="Disordered" evidence="6">
    <location>
        <begin position="492"/>
        <end position="653"/>
    </location>
</feature>
<feature type="region of interest" description="Disordered" evidence="6">
    <location>
        <begin position="905"/>
        <end position="924"/>
    </location>
</feature>
<feature type="domain" description="Transcription factor tau subunit sfc3/Tfc3 C-terminal" evidence="8">
    <location>
        <begin position="959"/>
        <end position="1376"/>
    </location>
</feature>
<dbReference type="InterPro" id="IPR046488">
    <property type="entry name" value="Sfc3/Tfc3_C"/>
</dbReference>
<dbReference type="InterPro" id="IPR007309">
    <property type="entry name" value="TFIIIC_Bblock-bd"/>
</dbReference>
<evidence type="ECO:0000256" key="3">
    <source>
        <dbReference type="ARBA" id="ARBA00023125"/>
    </source>
</evidence>
<dbReference type="InterPro" id="IPR056467">
    <property type="entry name" value="eWH_GTF3C1"/>
</dbReference>
<evidence type="ECO:0000256" key="1">
    <source>
        <dbReference type="ARBA" id="ARBA00004123"/>
    </source>
</evidence>
<evidence type="ECO:0000256" key="2">
    <source>
        <dbReference type="ARBA" id="ARBA00022553"/>
    </source>
</evidence>
<keyword evidence="11" id="KW-1185">Reference proteome</keyword>
<gene>
    <name evidence="10" type="ORF">BZA70DRAFT_28173</name>
</gene>
<dbReference type="InterPro" id="IPR017956">
    <property type="entry name" value="AT_hook_DNA-bd_motif"/>
</dbReference>
<feature type="domain" description="GTF3C1 extended winged-helix" evidence="9">
    <location>
        <begin position="665"/>
        <end position="765"/>
    </location>
</feature>
<comment type="subcellular location">
    <subcellularLocation>
        <location evidence="1">Nucleus</location>
    </subcellularLocation>
</comment>
<feature type="compositionally biased region" description="Polar residues" evidence="6">
    <location>
        <begin position="545"/>
        <end position="555"/>
    </location>
</feature>
<reference evidence="10 11" key="1">
    <citation type="submission" date="2024-03" db="EMBL/GenBank/DDBJ databases">
        <title>Genome-scale model development and genomic sequencing of the oleaginous clade Lipomyces.</title>
        <authorList>
            <consortium name="Lawrence Berkeley National Laboratory"/>
            <person name="Czajka J.J."/>
            <person name="Han Y."/>
            <person name="Kim J."/>
            <person name="Mondo S.J."/>
            <person name="Hofstad B.A."/>
            <person name="Robles A."/>
            <person name="Haridas S."/>
            <person name="Riley R."/>
            <person name="LaButti K."/>
            <person name="Pangilinan J."/>
            <person name="Andreopoulos W."/>
            <person name="Lipzen A."/>
            <person name="Yan J."/>
            <person name="Wang M."/>
            <person name="Ng V."/>
            <person name="Grigoriev I.V."/>
            <person name="Spatafora J.W."/>
            <person name="Magnuson J.K."/>
            <person name="Baker S.E."/>
            <person name="Pomraning K.R."/>
        </authorList>
    </citation>
    <scope>NUCLEOTIDE SEQUENCE [LARGE SCALE GENOMIC DNA]</scope>
    <source>
        <strain evidence="10 11">Phaff 52-87</strain>
    </source>
</reference>
<evidence type="ECO:0000256" key="5">
    <source>
        <dbReference type="ARBA" id="ARBA00023242"/>
    </source>
</evidence>
<evidence type="ECO:0000259" key="7">
    <source>
        <dbReference type="Pfam" id="PF04182"/>
    </source>
</evidence>
<keyword evidence="3" id="KW-0238">DNA-binding</keyword>
<dbReference type="Pfam" id="PF24101">
    <property type="entry name" value="WHD_GTF3C1"/>
    <property type="match status" value="1"/>
</dbReference>
<feature type="region of interest" description="Disordered" evidence="6">
    <location>
        <begin position="300"/>
        <end position="322"/>
    </location>
</feature>
<feature type="region of interest" description="Disordered" evidence="6">
    <location>
        <begin position="933"/>
        <end position="952"/>
    </location>
</feature>
<dbReference type="EMBL" id="JBBJBU010000001">
    <property type="protein sequence ID" value="KAK7207859.1"/>
    <property type="molecule type" value="Genomic_DNA"/>
</dbReference>
<evidence type="ECO:0000259" key="8">
    <source>
        <dbReference type="Pfam" id="PF20222"/>
    </source>
</evidence>
<keyword evidence="2" id="KW-0597">Phosphoprotein</keyword>
<dbReference type="Pfam" id="PF20222">
    <property type="entry name" value="DUF6581"/>
    <property type="match status" value="1"/>
</dbReference>
<evidence type="ECO:0000259" key="9">
    <source>
        <dbReference type="Pfam" id="PF24101"/>
    </source>
</evidence>
<feature type="compositionally biased region" description="Basic and acidic residues" evidence="6">
    <location>
        <begin position="500"/>
        <end position="511"/>
    </location>
</feature>
<feature type="compositionally biased region" description="Polar residues" evidence="6">
    <location>
        <begin position="572"/>
        <end position="582"/>
    </location>
</feature>
<dbReference type="RefSeq" id="XP_064770892.1">
    <property type="nucleotide sequence ID" value="XM_064913152.1"/>
</dbReference>
<organism evidence="10 11">
    <name type="scientific">Myxozyma melibiosi</name>
    <dbReference type="NCBI Taxonomy" id="54550"/>
    <lineage>
        <taxon>Eukaryota</taxon>
        <taxon>Fungi</taxon>
        <taxon>Dikarya</taxon>
        <taxon>Ascomycota</taxon>
        <taxon>Saccharomycotina</taxon>
        <taxon>Lipomycetes</taxon>
        <taxon>Lipomycetales</taxon>
        <taxon>Lipomycetaceae</taxon>
        <taxon>Myxozyma</taxon>
    </lineage>
</organism>
<feature type="compositionally biased region" description="Polar residues" evidence="6">
    <location>
        <begin position="526"/>
        <end position="535"/>
    </location>
</feature>
<feature type="region of interest" description="Disordered" evidence="6">
    <location>
        <begin position="830"/>
        <end position="891"/>
    </location>
</feature>
<dbReference type="GeneID" id="90038664"/>
<proteinExistence type="predicted"/>
<comment type="caution">
    <text evidence="10">The sequence shown here is derived from an EMBL/GenBank/DDBJ whole genome shotgun (WGS) entry which is preliminary data.</text>
</comment>
<protein>
    <submittedName>
        <fullName evidence="10">Uncharacterized protein</fullName>
    </submittedName>
</protein>
<dbReference type="PANTHER" id="PTHR15180">
    <property type="entry name" value="GENERAL TRANSCRIPTION FACTOR 3C POLYPEPTIDE 1"/>
    <property type="match status" value="1"/>
</dbReference>
<dbReference type="PANTHER" id="PTHR15180:SF1">
    <property type="entry name" value="GENERAL TRANSCRIPTION FACTOR 3C POLYPEPTIDE 1"/>
    <property type="match status" value="1"/>
</dbReference>
<feature type="domain" description="B-block binding subunit of TFIIIC" evidence="7">
    <location>
        <begin position="121"/>
        <end position="192"/>
    </location>
</feature>
<name>A0ABR1FDD3_9ASCO</name>